<feature type="compositionally biased region" description="Acidic residues" evidence="1">
    <location>
        <begin position="156"/>
        <end position="167"/>
    </location>
</feature>
<comment type="caution">
    <text evidence="2">The sequence shown here is derived from an EMBL/GenBank/DDBJ whole genome shotgun (WGS) entry which is preliminary data.</text>
</comment>
<evidence type="ECO:0000313" key="3">
    <source>
        <dbReference type="Proteomes" id="UP001417504"/>
    </source>
</evidence>
<organism evidence="2 3">
    <name type="scientific">Stephania japonica</name>
    <dbReference type="NCBI Taxonomy" id="461633"/>
    <lineage>
        <taxon>Eukaryota</taxon>
        <taxon>Viridiplantae</taxon>
        <taxon>Streptophyta</taxon>
        <taxon>Embryophyta</taxon>
        <taxon>Tracheophyta</taxon>
        <taxon>Spermatophyta</taxon>
        <taxon>Magnoliopsida</taxon>
        <taxon>Ranunculales</taxon>
        <taxon>Menispermaceae</taxon>
        <taxon>Menispermoideae</taxon>
        <taxon>Cissampelideae</taxon>
        <taxon>Stephania</taxon>
    </lineage>
</organism>
<dbReference type="EMBL" id="JBBNAE010000004">
    <property type="protein sequence ID" value="KAK9130685.1"/>
    <property type="molecule type" value="Genomic_DNA"/>
</dbReference>
<feature type="compositionally biased region" description="Basic residues" evidence="1">
    <location>
        <begin position="103"/>
        <end position="116"/>
    </location>
</feature>
<evidence type="ECO:0000256" key="1">
    <source>
        <dbReference type="SAM" id="MobiDB-lite"/>
    </source>
</evidence>
<dbReference type="AlphaFoldDB" id="A0AAP0JBW9"/>
<feature type="region of interest" description="Disordered" evidence="1">
    <location>
        <begin position="43"/>
        <end position="116"/>
    </location>
</feature>
<feature type="compositionally biased region" description="Acidic residues" evidence="1">
    <location>
        <begin position="80"/>
        <end position="92"/>
    </location>
</feature>
<feature type="compositionally biased region" description="Basic and acidic residues" evidence="1">
    <location>
        <begin position="67"/>
        <end position="79"/>
    </location>
</feature>
<proteinExistence type="predicted"/>
<gene>
    <name evidence="2" type="ORF">Sjap_011172</name>
</gene>
<feature type="region of interest" description="Disordered" evidence="1">
    <location>
        <begin position="154"/>
        <end position="188"/>
    </location>
</feature>
<dbReference type="Proteomes" id="UP001417504">
    <property type="component" value="Unassembled WGS sequence"/>
</dbReference>
<sequence>MEKMCLAKGMRARRSKEAYEKFINNYSKRDTKIPCLVNFSLSKEAMDSNSTKPPKKWIPKAAPSTTKAEENSENDKGEDEHDDGNGEDDENESKDGSEEVKIKGKRRKMMRGKTRKKVIMMEKTRRVTKKKMMIREKMKGQIMRENIMERVKVGNDDAEEGNDDEEQNAIVGGEDLDKLEHEEGEEDD</sequence>
<reference evidence="2 3" key="1">
    <citation type="submission" date="2024-01" db="EMBL/GenBank/DDBJ databases">
        <title>Genome assemblies of Stephania.</title>
        <authorList>
            <person name="Yang L."/>
        </authorList>
    </citation>
    <scope>NUCLEOTIDE SEQUENCE [LARGE SCALE GENOMIC DNA]</scope>
    <source>
        <strain evidence="2">QJT</strain>
        <tissue evidence="2">Leaf</tissue>
    </source>
</reference>
<protein>
    <submittedName>
        <fullName evidence="2">Uncharacterized protein</fullName>
    </submittedName>
</protein>
<keyword evidence="3" id="KW-1185">Reference proteome</keyword>
<name>A0AAP0JBW9_9MAGN</name>
<feature type="compositionally biased region" description="Basic and acidic residues" evidence="1">
    <location>
        <begin position="93"/>
        <end position="102"/>
    </location>
</feature>
<evidence type="ECO:0000313" key="2">
    <source>
        <dbReference type="EMBL" id="KAK9130685.1"/>
    </source>
</evidence>
<accession>A0AAP0JBW9</accession>